<dbReference type="Pfam" id="PF03705">
    <property type="entry name" value="CheR_N"/>
    <property type="match status" value="1"/>
</dbReference>
<proteinExistence type="predicted"/>
<evidence type="ECO:0000259" key="6">
    <source>
        <dbReference type="PROSITE" id="PS50123"/>
    </source>
</evidence>
<dbReference type="GO" id="GO:0008983">
    <property type="term" value="F:protein-glutamate O-methyltransferase activity"/>
    <property type="evidence" value="ECO:0007669"/>
    <property type="project" value="UniProtKB-EC"/>
</dbReference>
<keyword evidence="3 7" id="KW-0489">Methyltransferase</keyword>
<evidence type="ECO:0000256" key="2">
    <source>
        <dbReference type="ARBA" id="ARBA00012534"/>
    </source>
</evidence>
<dbReference type="PIRSF" id="PIRSF000410">
    <property type="entry name" value="CheR"/>
    <property type="match status" value="1"/>
</dbReference>
<dbReference type="EMBL" id="SGBD01000002">
    <property type="protein sequence ID" value="RZD14522.1"/>
    <property type="molecule type" value="Genomic_DNA"/>
</dbReference>
<dbReference type="SUPFAM" id="SSF53335">
    <property type="entry name" value="S-adenosyl-L-methionine-dependent methyltransferases"/>
    <property type="match status" value="1"/>
</dbReference>
<comment type="caution">
    <text evidence="7">The sequence shown here is derived from an EMBL/GenBank/DDBJ whole genome shotgun (WGS) entry which is preliminary data.</text>
</comment>
<organism evidence="7 8">
    <name type="scientific">Candidatus Acidulodesulfobacterium ferriphilum</name>
    <dbReference type="NCBI Taxonomy" id="2597223"/>
    <lineage>
        <taxon>Bacteria</taxon>
        <taxon>Deltaproteobacteria</taxon>
        <taxon>Candidatus Acidulodesulfobacterales</taxon>
        <taxon>Candidatus Acidulodesulfobacterium</taxon>
    </lineage>
</organism>
<dbReference type="InterPro" id="IPR036804">
    <property type="entry name" value="CheR_N_sf"/>
</dbReference>
<feature type="domain" description="CheR-type methyltransferase" evidence="6">
    <location>
        <begin position="1"/>
        <end position="259"/>
    </location>
</feature>
<dbReference type="PROSITE" id="PS50123">
    <property type="entry name" value="CHER"/>
    <property type="match status" value="1"/>
</dbReference>
<dbReference type="Proteomes" id="UP000320813">
    <property type="component" value="Unassembled WGS sequence"/>
</dbReference>
<evidence type="ECO:0000313" key="8">
    <source>
        <dbReference type="Proteomes" id="UP000320813"/>
    </source>
</evidence>
<dbReference type="Gene3D" id="3.40.50.150">
    <property type="entry name" value="Vaccinia Virus protein VP39"/>
    <property type="match status" value="1"/>
</dbReference>
<dbReference type="PANTHER" id="PTHR24422:SF10">
    <property type="entry name" value="CHEMOTAXIS PROTEIN METHYLTRANSFERASE 2"/>
    <property type="match status" value="1"/>
</dbReference>
<evidence type="ECO:0000256" key="5">
    <source>
        <dbReference type="ARBA" id="ARBA00022691"/>
    </source>
</evidence>
<dbReference type="InterPro" id="IPR029063">
    <property type="entry name" value="SAM-dependent_MTases_sf"/>
</dbReference>
<protein>
    <recommendedName>
        <fullName evidence="2">protein-glutamate O-methyltransferase</fullName>
        <ecNumber evidence="2">2.1.1.80</ecNumber>
    </recommendedName>
</protein>
<dbReference type="PANTHER" id="PTHR24422">
    <property type="entry name" value="CHEMOTAXIS PROTEIN METHYLTRANSFERASE"/>
    <property type="match status" value="1"/>
</dbReference>
<accession>A0A519BB64</accession>
<name>A0A519BB64_9DELT</name>
<gene>
    <name evidence="7" type="ORF">EVJ47_04965</name>
</gene>
<evidence type="ECO:0000313" key="7">
    <source>
        <dbReference type="EMBL" id="RZD14522.1"/>
    </source>
</evidence>
<dbReference type="SUPFAM" id="SSF47757">
    <property type="entry name" value="Chemotaxis receptor methyltransferase CheR, N-terminal domain"/>
    <property type="match status" value="1"/>
</dbReference>
<reference evidence="7 8" key="1">
    <citation type="submission" date="2019-01" db="EMBL/GenBank/DDBJ databases">
        <title>Insights into ecological role of a new deltaproteobacterial order Candidatus Sinidesulfobacterales (Sva0485) by metagenomics and metatranscriptomics.</title>
        <authorList>
            <person name="Tan S."/>
            <person name="Liu J."/>
            <person name="Fang Y."/>
            <person name="Hedlund B.P."/>
            <person name="Lian Z.H."/>
            <person name="Huang L.Y."/>
            <person name="Li J.T."/>
            <person name="Huang L.N."/>
            <person name="Li W.J."/>
            <person name="Jiang H.C."/>
            <person name="Dong H.L."/>
            <person name="Shu W.S."/>
        </authorList>
    </citation>
    <scope>NUCLEOTIDE SEQUENCE [LARGE SCALE GENOMIC DNA]</scope>
    <source>
        <strain evidence="7">AP3</strain>
    </source>
</reference>
<dbReference type="InterPro" id="IPR022642">
    <property type="entry name" value="CheR_C"/>
</dbReference>
<keyword evidence="5" id="KW-0949">S-adenosyl-L-methionine</keyword>
<keyword evidence="4 7" id="KW-0808">Transferase</keyword>
<dbReference type="InterPro" id="IPR026024">
    <property type="entry name" value="Chemotaxis_MeTrfase_CheR"/>
</dbReference>
<dbReference type="GO" id="GO:0032259">
    <property type="term" value="P:methylation"/>
    <property type="evidence" value="ECO:0007669"/>
    <property type="project" value="UniProtKB-KW"/>
</dbReference>
<evidence type="ECO:0000256" key="3">
    <source>
        <dbReference type="ARBA" id="ARBA00022603"/>
    </source>
</evidence>
<dbReference type="SMART" id="SM00138">
    <property type="entry name" value="MeTrc"/>
    <property type="match status" value="1"/>
</dbReference>
<evidence type="ECO:0000256" key="4">
    <source>
        <dbReference type="ARBA" id="ARBA00022679"/>
    </source>
</evidence>
<comment type="catalytic activity">
    <reaction evidence="1">
        <text>L-glutamyl-[protein] + S-adenosyl-L-methionine = [protein]-L-glutamate 5-O-methyl ester + S-adenosyl-L-homocysteine</text>
        <dbReference type="Rhea" id="RHEA:24452"/>
        <dbReference type="Rhea" id="RHEA-COMP:10208"/>
        <dbReference type="Rhea" id="RHEA-COMP:10311"/>
        <dbReference type="ChEBI" id="CHEBI:29973"/>
        <dbReference type="ChEBI" id="CHEBI:57856"/>
        <dbReference type="ChEBI" id="CHEBI:59789"/>
        <dbReference type="ChEBI" id="CHEBI:82795"/>
        <dbReference type="EC" id="2.1.1.80"/>
    </reaction>
</comment>
<dbReference type="PRINTS" id="PR00996">
    <property type="entry name" value="CHERMTFRASE"/>
</dbReference>
<dbReference type="Gene3D" id="1.10.155.10">
    <property type="entry name" value="Chemotaxis receptor methyltransferase CheR, N-terminal domain"/>
    <property type="match status" value="1"/>
</dbReference>
<sequence>MEYPNINLSDEIFYKLKNLIYDISGIYFNEQKKYLLETRLSRRLSILDLPNFEDYYNYLRYSPKRKPEIKELLNSVTTNETSFFRDLPQLEVFIDILKQVVSEPSINPNKKIRIWSAGCSTGEEPYTIAIMIKENFPFSNVKFDIIGSDISEKVLDSANRGVYHSYTLRNASETIIAKYFNKIDDDSFALKDEIKNMTGFHNVNLVDAKEVKNLDIFDIVLCRNVIIYFDNESKKMAITNIYESLKIGGYLFLGHSESLHFISTSFKLVGFGKTPLYRKE</sequence>
<evidence type="ECO:0000256" key="1">
    <source>
        <dbReference type="ARBA" id="ARBA00001541"/>
    </source>
</evidence>
<dbReference type="Pfam" id="PF01739">
    <property type="entry name" value="CheR"/>
    <property type="match status" value="1"/>
</dbReference>
<dbReference type="EC" id="2.1.1.80" evidence="2"/>
<dbReference type="AlphaFoldDB" id="A0A519BB64"/>
<dbReference type="InterPro" id="IPR022641">
    <property type="entry name" value="CheR_N"/>
</dbReference>
<dbReference type="InterPro" id="IPR000780">
    <property type="entry name" value="CheR_MeTrfase"/>
</dbReference>
<dbReference type="InterPro" id="IPR050903">
    <property type="entry name" value="Bact_Chemotaxis_MeTrfase"/>
</dbReference>